<dbReference type="InterPro" id="IPR030382">
    <property type="entry name" value="MeTrfase_TRM5/TYW2"/>
</dbReference>
<sequence length="251" mass="28834">LTHLAINAPIPSDDDMRKPLIVPIFGEFGNLNRGHDSLYWAECKQNGIYQIWCPMYTMFSRGNIKEKARVLKMEVQDSVVDLYAGIGYFVFSYVKAGAKHVFCWEINPFSIEGLVRGAKRNGFKVRSVKRNESFVFDQNDCIVVFEEDNKYASERLKDLHEYVKISHINLGLLPSSQLSWPVAATIAETIGSDRITIHVHENVADHELTKWPAYVREQFDYLTDKRLEHIASELYKVKTFAPGVYHTVTDL</sequence>
<dbReference type="InterPro" id="IPR029063">
    <property type="entry name" value="SAM-dependent_MTases_sf"/>
</dbReference>
<dbReference type="GO" id="GO:0030488">
    <property type="term" value="P:tRNA methylation"/>
    <property type="evidence" value="ECO:0007669"/>
    <property type="project" value="TreeGrafter"/>
</dbReference>
<feature type="domain" description="SAM-dependent methyltransferase TRM5/TYW2-type" evidence="7">
    <location>
        <begin position="1"/>
        <end position="251"/>
    </location>
</feature>
<feature type="non-terminal residue" evidence="8">
    <location>
        <position position="1"/>
    </location>
</feature>
<keyword evidence="9" id="KW-1185">Reference proteome</keyword>
<dbReference type="GO" id="GO:0102522">
    <property type="term" value="F:tRNA 4-demethylwyosine alpha-amino-alpha-carboxypropyltransferase activity"/>
    <property type="evidence" value="ECO:0007669"/>
    <property type="project" value="UniProtKB-EC"/>
</dbReference>
<evidence type="ECO:0000313" key="9">
    <source>
        <dbReference type="Proteomes" id="UP000095023"/>
    </source>
</evidence>
<reference evidence="9" key="1">
    <citation type="submission" date="2016-02" db="EMBL/GenBank/DDBJ databases">
        <title>Comparative genomics of biotechnologically important yeasts.</title>
        <authorList>
            <consortium name="DOE Joint Genome Institute"/>
            <person name="Riley R."/>
            <person name="Haridas S."/>
            <person name="Wolfe K.H."/>
            <person name="Lopes M.R."/>
            <person name="Hittinger C.T."/>
            <person name="Goker M."/>
            <person name="Salamov A."/>
            <person name="Wisecaver J."/>
            <person name="Long T.M."/>
            <person name="Aerts A.L."/>
            <person name="Barry K."/>
            <person name="Choi C."/>
            <person name="Clum A."/>
            <person name="Coughlan A.Y."/>
            <person name="Deshpande S."/>
            <person name="Douglass A.P."/>
            <person name="Hanson S.J."/>
            <person name="Klenk H.-P."/>
            <person name="Labutti K."/>
            <person name="Lapidus A."/>
            <person name="Lindquist E."/>
            <person name="Lipzen A."/>
            <person name="Meier-Kolthoff J.P."/>
            <person name="Ohm R.A."/>
            <person name="Otillar R.P."/>
            <person name="Pangilinan J."/>
            <person name="Peng Y."/>
            <person name="Rokas A."/>
            <person name="Rosa C.A."/>
            <person name="Scheuner C."/>
            <person name="Sibirny A.A."/>
            <person name="Slot J.C."/>
            <person name="Stielow J.B."/>
            <person name="Sun H."/>
            <person name="Kurtzman C.P."/>
            <person name="Blackwell M."/>
            <person name="Jeffries T.W."/>
            <person name="Grigoriev I.V."/>
        </authorList>
    </citation>
    <scope>NUCLEOTIDE SEQUENCE [LARGE SCALE GENOMIC DNA]</scope>
    <source>
        <strain evidence="9">NRRL Y-17796</strain>
    </source>
</reference>
<dbReference type="PANTHER" id="PTHR23245">
    <property type="entry name" value="TRNA METHYLTRANSFERASE"/>
    <property type="match status" value="1"/>
</dbReference>
<evidence type="ECO:0000256" key="1">
    <source>
        <dbReference type="ARBA" id="ARBA00004797"/>
    </source>
</evidence>
<dbReference type="AlphaFoldDB" id="A0A1E4TKC7"/>
<evidence type="ECO:0000256" key="5">
    <source>
        <dbReference type="ARBA" id="ARBA00022694"/>
    </source>
</evidence>
<dbReference type="EMBL" id="KV453841">
    <property type="protein sequence ID" value="ODV92204.1"/>
    <property type="molecule type" value="Genomic_DNA"/>
</dbReference>
<dbReference type="EC" id="2.5.1.114" evidence="2"/>
<evidence type="ECO:0000256" key="4">
    <source>
        <dbReference type="ARBA" id="ARBA00022691"/>
    </source>
</evidence>
<comment type="pathway">
    <text evidence="1">tRNA modification; wybutosine-tRNA(Phe) biosynthesis.</text>
</comment>
<proteinExistence type="predicted"/>
<evidence type="ECO:0000256" key="6">
    <source>
        <dbReference type="ARBA" id="ARBA00049400"/>
    </source>
</evidence>
<accession>A0A1E4TKC7</accession>
<name>A0A1E4TKC7_9ASCO</name>
<feature type="non-terminal residue" evidence="8">
    <location>
        <position position="251"/>
    </location>
</feature>
<dbReference type="GO" id="GO:0031591">
    <property type="term" value="P:wybutosine biosynthetic process"/>
    <property type="evidence" value="ECO:0007669"/>
    <property type="project" value="TreeGrafter"/>
</dbReference>
<evidence type="ECO:0000256" key="3">
    <source>
        <dbReference type="ARBA" id="ARBA00022679"/>
    </source>
</evidence>
<keyword evidence="5" id="KW-0819">tRNA processing</keyword>
<organism evidence="8 9">
    <name type="scientific">Tortispora caseinolytica NRRL Y-17796</name>
    <dbReference type="NCBI Taxonomy" id="767744"/>
    <lineage>
        <taxon>Eukaryota</taxon>
        <taxon>Fungi</taxon>
        <taxon>Dikarya</taxon>
        <taxon>Ascomycota</taxon>
        <taxon>Saccharomycotina</taxon>
        <taxon>Trigonopsidomycetes</taxon>
        <taxon>Trigonopsidales</taxon>
        <taxon>Trigonopsidaceae</taxon>
        <taxon>Tortispora</taxon>
    </lineage>
</organism>
<dbReference type="Gene3D" id="3.40.50.150">
    <property type="entry name" value="Vaccinia Virus protein VP39"/>
    <property type="match status" value="1"/>
</dbReference>
<dbReference type="GO" id="GO:0008175">
    <property type="term" value="F:tRNA methyltransferase activity"/>
    <property type="evidence" value="ECO:0007669"/>
    <property type="project" value="TreeGrafter"/>
</dbReference>
<dbReference type="PROSITE" id="PS51684">
    <property type="entry name" value="SAM_MT_TRM5_TYW2"/>
    <property type="match status" value="1"/>
</dbReference>
<keyword evidence="3" id="KW-0808">Transferase</keyword>
<dbReference type="OrthoDB" id="2387925at2759"/>
<dbReference type="InterPro" id="IPR056743">
    <property type="entry name" value="TRM5-TYW2-like_MTfase"/>
</dbReference>
<dbReference type="Proteomes" id="UP000095023">
    <property type="component" value="Unassembled WGS sequence"/>
</dbReference>
<protein>
    <recommendedName>
        <fullName evidence="2">tRNA(Phe) (4-demethylwyosine(37)-C(7)) aminocarboxypropyltransferase</fullName>
        <ecNumber evidence="2">2.5.1.114</ecNumber>
    </recommendedName>
</protein>
<dbReference type="Pfam" id="PF02475">
    <property type="entry name" value="TRM5-TYW2_MTfase"/>
    <property type="match status" value="1"/>
</dbReference>
<evidence type="ECO:0000313" key="8">
    <source>
        <dbReference type="EMBL" id="ODV92204.1"/>
    </source>
</evidence>
<keyword evidence="4" id="KW-0949">S-adenosyl-L-methionine</keyword>
<gene>
    <name evidence="8" type="ORF">CANCADRAFT_16425</name>
</gene>
<dbReference type="PANTHER" id="PTHR23245:SF25">
    <property type="entry name" value="TRNA WYBUTOSINE-SYNTHESIZING PROTEIN 2 HOMOLOG"/>
    <property type="match status" value="1"/>
</dbReference>
<evidence type="ECO:0000259" key="7">
    <source>
        <dbReference type="PROSITE" id="PS51684"/>
    </source>
</evidence>
<evidence type="ECO:0000256" key="2">
    <source>
        <dbReference type="ARBA" id="ARBA00012265"/>
    </source>
</evidence>
<comment type="catalytic activity">
    <reaction evidence="6">
        <text>4-demethylwyosine(37) in tRNA(Phe) + S-adenosyl-L-methionine = 4-demethyl-7-[(3S)-3-amino-3-carboxypropyl]wyosine(37) in tRNA(Phe) + S-methyl-5'-thioadenosine + H(+)</text>
        <dbReference type="Rhea" id="RHEA:36355"/>
        <dbReference type="Rhea" id="RHEA-COMP:10164"/>
        <dbReference type="Rhea" id="RHEA-COMP:10378"/>
        <dbReference type="ChEBI" id="CHEBI:15378"/>
        <dbReference type="ChEBI" id="CHEBI:17509"/>
        <dbReference type="ChEBI" id="CHEBI:59789"/>
        <dbReference type="ChEBI" id="CHEBI:64315"/>
        <dbReference type="ChEBI" id="CHEBI:73550"/>
        <dbReference type="EC" id="2.5.1.114"/>
    </reaction>
</comment>
<dbReference type="SUPFAM" id="SSF53335">
    <property type="entry name" value="S-adenosyl-L-methionine-dependent methyltransferases"/>
    <property type="match status" value="1"/>
</dbReference>
<dbReference type="GO" id="GO:0005737">
    <property type="term" value="C:cytoplasm"/>
    <property type="evidence" value="ECO:0007669"/>
    <property type="project" value="TreeGrafter"/>
</dbReference>